<sequence length="154" mass="16950">MNGLLRLHGLSTRFDGVLQLWGGSLMSLAIRLFVGWQFFKAGMVKVGDWNGTLSLFREEYTVPLLPPDLAAVMGAGGELVFPVLLFLGLFSRPAALGLFFVNAMAVISYPQLWKFECPAAINDHMYWGFLLLILVAIGSGKLSVDNWLGKSRKA</sequence>
<keyword evidence="9" id="KW-1185">Reference proteome</keyword>
<name>A0A916USF8_9BURK</name>
<evidence type="ECO:0000256" key="2">
    <source>
        <dbReference type="ARBA" id="ARBA00006679"/>
    </source>
</evidence>
<organism evidence="8 9">
    <name type="scientific">Undibacterium terreum</name>
    <dbReference type="NCBI Taxonomy" id="1224302"/>
    <lineage>
        <taxon>Bacteria</taxon>
        <taxon>Pseudomonadati</taxon>
        <taxon>Pseudomonadota</taxon>
        <taxon>Betaproteobacteria</taxon>
        <taxon>Burkholderiales</taxon>
        <taxon>Oxalobacteraceae</taxon>
        <taxon>Undibacterium</taxon>
    </lineage>
</organism>
<protein>
    <submittedName>
        <fullName evidence="8">Membrane protein</fullName>
    </submittedName>
</protein>
<evidence type="ECO:0000256" key="6">
    <source>
        <dbReference type="ARBA" id="ARBA00023136"/>
    </source>
</evidence>
<accession>A0A916USF8</accession>
<dbReference type="InterPro" id="IPR051907">
    <property type="entry name" value="DoxX-like_oxidoreductase"/>
</dbReference>
<evidence type="ECO:0000313" key="8">
    <source>
        <dbReference type="EMBL" id="GGC85514.1"/>
    </source>
</evidence>
<proteinExistence type="inferred from homology"/>
<dbReference type="Pfam" id="PF07681">
    <property type="entry name" value="DoxX"/>
    <property type="match status" value="1"/>
</dbReference>
<dbReference type="Proteomes" id="UP000637423">
    <property type="component" value="Unassembled WGS sequence"/>
</dbReference>
<gene>
    <name evidence="8" type="ORF">GCM10011396_36060</name>
</gene>
<dbReference type="PANTHER" id="PTHR33452:SF1">
    <property type="entry name" value="INNER MEMBRANE PROTEIN YPHA-RELATED"/>
    <property type="match status" value="1"/>
</dbReference>
<comment type="caution">
    <text evidence="8">The sequence shown here is derived from an EMBL/GenBank/DDBJ whole genome shotgun (WGS) entry which is preliminary data.</text>
</comment>
<dbReference type="PANTHER" id="PTHR33452">
    <property type="entry name" value="OXIDOREDUCTASE CATD-RELATED"/>
    <property type="match status" value="1"/>
</dbReference>
<feature type="transmembrane region" description="Helical" evidence="7">
    <location>
        <begin position="94"/>
        <end position="113"/>
    </location>
</feature>
<evidence type="ECO:0000256" key="7">
    <source>
        <dbReference type="SAM" id="Phobius"/>
    </source>
</evidence>
<dbReference type="EMBL" id="BMED01000003">
    <property type="protein sequence ID" value="GGC85514.1"/>
    <property type="molecule type" value="Genomic_DNA"/>
</dbReference>
<keyword evidence="4 7" id="KW-0812">Transmembrane</keyword>
<dbReference type="InterPro" id="IPR032808">
    <property type="entry name" value="DoxX"/>
</dbReference>
<dbReference type="AlphaFoldDB" id="A0A916USF8"/>
<feature type="transmembrane region" description="Helical" evidence="7">
    <location>
        <begin position="69"/>
        <end position="87"/>
    </location>
</feature>
<evidence type="ECO:0000313" key="9">
    <source>
        <dbReference type="Proteomes" id="UP000637423"/>
    </source>
</evidence>
<evidence type="ECO:0000256" key="3">
    <source>
        <dbReference type="ARBA" id="ARBA00022475"/>
    </source>
</evidence>
<evidence type="ECO:0000256" key="5">
    <source>
        <dbReference type="ARBA" id="ARBA00022989"/>
    </source>
</evidence>
<comment type="similarity">
    <text evidence="2">Belongs to the DoxX family.</text>
</comment>
<reference evidence="8" key="2">
    <citation type="submission" date="2020-09" db="EMBL/GenBank/DDBJ databases">
        <authorList>
            <person name="Sun Q."/>
            <person name="Zhou Y."/>
        </authorList>
    </citation>
    <scope>NUCLEOTIDE SEQUENCE</scope>
    <source>
        <strain evidence="8">CGMCC 1.10998</strain>
    </source>
</reference>
<reference evidence="8" key="1">
    <citation type="journal article" date="2014" name="Int. J. Syst. Evol. Microbiol.">
        <title>Complete genome sequence of Corynebacterium casei LMG S-19264T (=DSM 44701T), isolated from a smear-ripened cheese.</title>
        <authorList>
            <consortium name="US DOE Joint Genome Institute (JGI-PGF)"/>
            <person name="Walter F."/>
            <person name="Albersmeier A."/>
            <person name="Kalinowski J."/>
            <person name="Ruckert C."/>
        </authorList>
    </citation>
    <scope>NUCLEOTIDE SEQUENCE</scope>
    <source>
        <strain evidence="8">CGMCC 1.10998</strain>
    </source>
</reference>
<keyword evidence="6 7" id="KW-0472">Membrane</keyword>
<feature type="transmembrane region" description="Helical" evidence="7">
    <location>
        <begin position="125"/>
        <end position="144"/>
    </location>
</feature>
<comment type="subcellular location">
    <subcellularLocation>
        <location evidence="1">Cell membrane</location>
        <topology evidence="1">Multi-pass membrane protein</topology>
    </subcellularLocation>
</comment>
<evidence type="ECO:0000256" key="1">
    <source>
        <dbReference type="ARBA" id="ARBA00004651"/>
    </source>
</evidence>
<feature type="transmembrane region" description="Helical" evidence="7">
    <location>
        <begin position="20"/>
        <end position="39"/>
    </location>
</feature>
<dbReference type="RefSeq" id="WP_188567459.1">
    <property type="nucleotide sequence ID" value="NZ_BMED01000003.1"/>
</dbReference>
<dbReference type="GO" id="GO:0005886">
    <property type="term" value="C:plasma membrane"/>
    <property type="evidence" value="ECO:0007669"/>
    <property type="project" value="UniProtKB-SubCell"/>
</dbReference>
<keyword evidence="3" id="KW-1003">Cell membrane</keyword>
<evidence type="ECO:0000256" key="4">
    <source>
        <dbReference type="ARBA" id="ARBA00022692"/>
    </source>
</evidence>
<keyword evidence="5 7" id="KW-1133">Transmembrane helix</keyword>